<proteinExistence type="predicted"/>
<name>A0A6C0KYY2_9ZZZZ</name>
<accession>A0A6C0KYY2</accession>
<dbReference type="EMBL" id="MN740990">
    <property type="protein sequence ID" value="QHU21548.1"/>
    <property type="molecule type" value="Genomic_DNA"/>
</dbReference>
<protein>
    <submittedName>
        <fullName evidence="1">Uncharacterized protein</fullName>
    </submittedName>
</protein>
<dbReference type="AlphaFoldDB" id="A0A6C0KYY2"/>
<sequence length="93" mass="10648">MSTNQNLNLDNEITKEIIVYCPHCLEPSIIEKLNCCIFRHGIIIKTGQQMNPHASKEECDNLINNNEIYGCGKPFRIIKSELTGYITEVCDYI</sequence>
<organism evidence="1">
    <name type="scientific">viral metagenome</name>
    <dbReference type="NCBI Taxonomy" id="1070528"/>
    <lineage>
        <taxon>unclassified sequences</taxon>
        <taxon>metagenomes</taxon>
        <taxon>organismal metagenomes</taxon>
    </lineage>
</organism>
<evidence type="ECO:0000313" key="1">
    <source>
        <dbReference type="EMBL" id="QHU21548.1"/>
    </source>
</evidence>
<reference evidence="1" key="1">
    <citation type="journal article" date="2020" name="Nature">
        <title>Giant virus diversity and host interactions through global metagenomics.</title>
        <authorList>
            <person name="Schulz F."/>
            <person name="Roux S."/>
            <person name="Paez-Espino D."/>
            <person name="Jungbluth S."/>
            <person name="Walsh D.A."/>
            <person name="Denef V.J."/>
            <person name="McMahon K.D."/>
            <person name="Konstantinidis K.T."/>
            <person name="Eloe-Fadrosh E.A."/>
            <person name="Kyrpides N.C."/>
            <person name="Woyke T."/>
        </authorList>
    </citation>
    <scope>NUCLEOTIDE SEQUENCE</scope>
    <source>
        <strain evidence="1">GVMAG-S-3300013094-109</strain>
    </source>
</reference>